<dbReference type="Pfam" id="PF13416">
    <property type="entry name" value="SBP_bac_8"/>
    <property type="match status" value="1"/>
</dbReference>
<dbReference type="Proteomes" id="UP000238650">
    <property type="component" value="Unassembled WGS sequence"/>
</dbReference>
<organism evidence="6 7">
    <name type="scientific">Leucobacter massiliensis</name>
    <dbReference type="NCBI Taxonomy" id="1686285"/>
    <lineage>
        <taxon>Bacteria</taxon>
        <taxon>Bacillati</taxon>
        <taxon>Actinomycetota</taxon>
        <taxon>Actinomycetes</taxon>
        <taxon>Micrococcales</taxon>
        <taxon>Microbacteriaceae</taxon>
        <taxon>Leucobacter</taxon>
    </lineage>
</organism>
<evidence type="ECO:0008006" key="8">
    <source>
        <dbReference type="Google" id="ProtNLM"/>
    </source>
</evidence>
<dbReference type="GO" id="GO:0030288">
    <property type="term" value="C:outer membrane-bounded periplasmic space"/>
    <property type="evidence" value="ECO:0007669"/>
    <property type="project" value="TreeGrafter"/>
</dbReference>
<dbReference type="PANTHER" id="PTHR30006:SF3">
    <property type="entry name" value="THIAMINE-BINDING PERIPLASMIC PROTEIN"/>
    <property type="match status" value="1"/>
</dbReference>
<evidence type="ECO:0000256" key="4">
    <source>
        <dbReference type="ARBA" id="ARBA00022764"/>
    </source>
</evidence>
<feature type="signal peptide" evidence="5">
    <location>
        <begin position="1"/>
        <end position="30"/>
    </location>
</feature>
<dbReference type="OrthoDB" id="9815444at2"/>
<dbReference type="AlphaFoldDB" id="A0A2S9QME9"/>
<sequence>MKENTMNTISRALTATALVAAGALALSSCAGGPAAEGGDSTTMTVVSYGGPYQEAQSSAFFAPFSEESGIEVVEDSPTDYAQLRSMVESERPAWDLVLVANDFGTTADADYLEPIDYEVVDADQLIDGAAQEYRVAADVEATVLAYRTDEYASAPSSWEDLFDTEKFPGKRMFNKLVSGGVLEAALLADGVAPEDLFPLDVDRALKKLDTIKDDIVWWETSAQSQQLLASGEASMGLAWVGRAVDAGKEAPVGISWDSWLQVDAYWVIPKGAPNAANAQRALGFLLQEDPQLAFAKLSDYGPVNAAAAENPEVQENANRPTNHLDTQVPIDDEWWGEHQEETDRKFQEWLLS</sequence>
<evidence type="ECO:0000313" key="7">
    <source>
        <dbReference type="Proteomes" id="UP000238650"/>
    </source>
</evidence>
<keyword evidence="4" id="KW-0574">Periplasm</keyword>
<dbReference type="InterPro" id="IPR006059">
    <property type="entry name" value="SBP"/>
</dbReference>
<proteinExistence type="predicted"/>
<name>A0A2S9QME9_9MICO</name>
<evidence type="ECO:0000256" key="1">
    <source>
        <dbReference type="ARBA" id="ARBA00004418"/>
    </source>
</evidence>
<dbReference type="Gene3D" id="3.40.190.10">
    <property type="entry name" value="Periplasmic binding protein-like II"/>
    <property type="match status" value="2"/>
</dbReference>
<feature type="chain" id="PRO_5038655598" description="ABC transporter substrate-binding protein" evidence="5">
    <location>
        <begin position="31"/>
        <end position="352"/>
    </location>
</feature>
<dbReference type="GO" id="GO:0030975">
    <property type="term" value="F:thiamine binding"/>
    <property type="evidence" value="ECO:0007669"/>
    <property type="project" value="TreeGrafter"/>
</dbReference>
<dbReference type="PROSITE" id="PS51257">
    <property type="entry name" value="PROKAR_LIPOPROTEIN"/>
    <property type="match status" value="1"/>
</dbReference>
<evidence type="ECO:0000256" key="2">
    <source>
        <dbReference type="ARBA" id="ARBA00022448"/>
    </source>
</evidence>
<accession>A0A2S9QME9</accession>
<dbReference type="GO" id="GO:0030976">
    <property type="term" value="F:thiamine pyrophosphate binding"/>
    <property type="evidence" value="ECO:0007669"/>
    <property type="project" value="TreeGrafter"/>
</dbReference>
<dbReference type="EMBL" id="MWZD01000017">
    <property type="protein sequence ID" value="PRI10753.1"/>
    <property type="molecule type" value="Genomic_DNA"/>
</dbReference>
<keyword evidence="7" id="KW-1185">Reference proteome</keyword>
<dbReference type="CDD" id="cd13589">
    <property type="entry name" value="PBP2_polyamine_RpCGA009"/>
    <property type="match status" value="1"/>
</dbReference>
<comment type="caution">
    <text evidence="6">The sequence shown here is derived from an EMBL/GenBank/DDBJ whole genome shotgun (WGS) entry which is preliminary data.</text>
</comment>
<evidence type="ECO:0000256" key="3">
    <source>
        <dbReference type="ARBA" id="ARBA00022729"/>
    </source>
</evidence>
<evidence type="ECO:0000256" key="5">
    <source>
        <dbReference type="SAM" id="SignalP"/>
    </source>
</evidence>
<keyword evidence="3 5" id="KW-0732">Signal</keyword>
<dbReference type="PANTHER" id="PTHR30006">
    <property type="entry name" value="THIAMINE-BINDING PERIPLASMIC PROTEIN-RELATED"/>
    <property type="match status" value="1"/>
</dbReference>
<comment type="subcellular location">
    <subcellularLocation>
        <location evidence="1">Periplasm</location>
    </subcellularLocation>
</comment>
<keyword evidence="2" id="KW-0813">Transport</keyword>
<protein>
    <recommendedName>
        <fullName evidence="8">ABC transporter substrate-binding protein</fullName>
    </recommendedName>
</protein>
<dbReference type="GO" id="GO:0015888">
    <property type="term" value="P:thiamine transport"/>
    <property type="evidence" value="ECO:0007669"/>
    <property type="project" value="TreeGrafter"/>
</dbReference>
<reference evidence="6 7" key="1">
    <citation type="journal article" date="2017" name="New Microbes New Infect">
        <title>Genome sequence of 'Leucobacter massiliensis' sp. nov. isolated from human pharynx after travel to the 2014 Hajj.</title>
        <authorList>
            <person name="Leangapichart T."/>
            <person name="Gautret P."/>
            <person name="Nguyen T.T."/>
            <person name="Armstrong N."/>
            <person name="Rolain J.M."/>
        </authorList>
    </citation>
    <scope>NUCLEOTIDE SEQUENCE [LARGE SCALE GENOMIC DNA]</scope>
    <source>
        <strain evidence="6 7">122RC15</strain>
    </source>
</reference>
<gene>
    <name evidence="6" type="ORF">B4915_07580</name>
</gene>
<evidence type="ECO:0000313" key="6">
    <source>
        <dbReference type="EMBL" id="PRI10753.1"/>
    </source>
</evidence>
<dbReference type="SUPFAM" id="SSF53850">
    <property type="entry name" value="Periplasmic binding protein-like II"/>
    <property type="match status" value="1"/>
</dbReference>